<dbReference type="SMART" id="SM01229">
    <property type="entry name" value="GluR_Homer-bdg"/>
    <property type="match status" value="1"/>
</dbReference>
<feature type="transmembrane region" description="Helical" evidence="11">
    <location>
        <begin position="227"/>
        <end position="246"/>
    </location>
</feature>
<dbReference type="PRINTS" id="PR00248">
    <property type="entry name" value="GPCRMGR"/>
</dbReference>
<evidence type="ECO:0000256" key="10">
    <source>
        <dbReference type="SAM" id="MobiDB-lite"/>
    </source>
</evidence>
<evidence type="ECO:0000256" key="8">
    <source>
        <dbReference type="ARBA" id="ARBA00023180"/>
    </source>
</evidence>
<dbReference type="InterPro" id="IPR019588">
    <property type="entry name" value="Metabotropic_Glu_rcpt_Homer-bd"/>
</dbReference>
<keyword evidence="9" id="KW-0807">Transducer</keyword>
<evidence type="ECO:0000259" key="12">
    <source>
        <dbReference type="PROSITE" id="PS50259"/>
    </source>
</evidence>
<evidence type="ECO:0000256" key="4">
    <source>
        <dbReference type="ARBA" id="ARBA00022692"/>
    </source>
</evidence>
<keyword evidence="6" id="KW-0297">G-protein coupled receptor</keyword>
<gene>
    <name evidence="13" type="primary">GRM1_1</name>
    <name evidence="13" type="ORF">ATANTOWER_024835</name>
</gene>
<evidence type="ECO:0000256" key="5">
    <source>
        <dbReference type="ARBA" id="ARBA00022989"/>
    </source>
</evidence>
<keyword evidence="2" id="KW-1003">Cell membrane</keyword>
<dbReference type="PROSITE" id="PS00981">
    <property type="entry name" value="G_PROTEIN_RECEP_F3_3"/>
    <property type="match status" value="1"/>
</dbReference>
<dbReference type="InterPro" id="IPR017979">
    <property type="entry name" value="GPCR_3_CS"/>
</dbReference>
<dbReference type="PRINTS" id="PR01051">
    <property type="entry name" value="MTABOTROPC1R"/>
</dbReference>
<dbReference type="Proteomes" id="UP001345963">
    <property type="component" value="Unassembled WGS sequence"/>
</dbReference>
<dbReference type="PROSITE" id="PS50259">
    <property type="entry name" value="G_PROTEIN_RECEP_F3_4"/>
    <property type="match status" value="1"/>
</dbReference>
<feature type="domain" description="G-protein coupled receptors family 3 profile" evidence="12">
    <location>
        <begin position="66"/>
        <end position="328"/>
    </location>
</feature>
<dbReference type="PRINTS" id="PR00593">
    <property type="entry name" value="MTABOTROPICR"/>
</dbReference>
<feature type="transmembrane region" description="Helical" evidence="11">
    <location>
        <begin position="68"/>
        <end position="91"/>
    </location>
</feature>
<feature type="transmembrane region" description="Helical" evidence="11">
    <location>
        <begin position="178"/>
        <end position="201"/>
    </location>
</feature>
<evidence type="ECO:0000256" key="2">
    <source>
        <dbReference type="ARBA" id="ARBA00022475"/>
    </source>
</evidence>
<evidence type="ECO:0000256" key="1">
    <source>
        <dbReference type="ARBA" id="ARBA00004651"/>
    </source>
</evidence>
<reference evidence="13 14" key="1">
    <citation type="submission" date="2021-07" db="EMBL/GenBank/DDBJ databases">
        <authorList>
            <person name="Palmer J.M."/>
        </authorList>
    </citation>
    <scope>NUCLEOTIDE SEQUENCE [LARGE SCALE GENOMIC DNA]</scope>
    <source>
        <strain evidence="13 14">AT_MEX2019</strain>
        <tissue evidence="13">Muscle</tissue>
    </source>
</reference>
<evidence type="ECO:0000256" key="11">
    <source>
        <dbReference type="SAM" id="Phobius"/>
    </source>
</evidence>
<feature type="compositionally biased region" description="Polar residues" evidence="10">
    <location>
        <begin position="360"/>
        <end position="373"/>
    </location>
</feature>
<feature type="compositionally biased region" description="Polar residues" evidence="10">
    <location>
        <begin position="398"/>
        <end position="415"/>
    </location>
</feature>
<feature type="transmembrane region" description="Helical" evidence="11">
    <location>
        <begin position="258"/>
        <end position="280"/>
    </location>
</feature>
<dbReference type="InterPro" id="IPR000162">
    <property type="entry name" value="GPCR_3_mtglu_rcpt"/>
</dbReference>
<dbReference type="Pfam" id="PF00003">
    <property type="entry name" value="7tm_3"/>
    <property type="match status" value="1"/>
</dbReference>
<sequence length="631" mass="69772">MVNCVYMQVIRKGEVSCCWICTTCKDNEYVQDEFTCKACELGWWPNEDLAGCQPLPLKYLDWADVESIVAVVFSCVGILITSFVTFVFIQYRDTPVVKSSSRELCYIILAGIFLGYICPFTLIARPTVTSCYLQRLLVGLSSAMCYSALVTKTNRIARILAGSKKKICTRKPHFMSAWAQVIIAFMLISVQLTLEITLIILEPPEPIKSYPSIREVYLICNTSNLGMVAPLGYNGLLILSCTYYAFKTRNVPANFNEAKYIAFTMYTTCIIWLAFVPIYFGSNYKIITTSFSVSLSVTVALGCMFTPKMYIIIAKPERNVRSAFTTSDVVRMHVGDGKSAAQCGSNNFLNMFRRKKAVSRNANSNGKSVSWSESGPRHPPRGGNVWHRLSVHVRKQEAGSNQTAVIRPLTNTPNPHSCELPTGNLGRDPQPPQDTPGSKPPCNQAEEDDEGDVQRPLWTPTCSEQMQGLEFDLDEPASNLSSDLTGPTHECLKGAVMDTHSSHVSALKKHTAREQIPANEPLSLIPSQFPSAPRLGDFEDEGSEDEELDLLHSYIYDAKEEREGEEGEGEDLTLNKTTLEDSLALSPPSPFRDSVCSGESLNGSPIIDSMFGSSIYASSILQNFAHSSSTL</sequence>
<keyword evidence="4 11" id="KW-0812">Transmembrane</keyword>
<comment type="caution">
    <text evidence="13">The sequence shown here is derived from an EMBL/GenBank/DDBJ whole genome shotgun (WGS) entry which is preliminary data.</text>
</comment>
<feature type="transmembrane region" description="Helical" evidence="11">
    <location>
        <begin position="286"/>
        <end position="305"/>
    </location>
</feature>
<protein>
    <submittedName>
        <fullName evidence="13">Metabotropic glutamate receptor 1</fullName>
    </submittedName>
</protein>
<dbReference type="EMBL" id="JAHUTI010059065">
    <property type="protein sequence ID" value="MED6250512.1"/>
    <property type="molecule type" value="Genomic_DNA"/>
</dbReference>
<dbReference type="InterPro" id="IPR000337">
    <property type="entry name" value="GPCR_3"/>
</dbReference>
<dbReference type="PROSITE" id="PS00980">
    <property type="entry name" value="G_PROTEIN_RECEP_F3_2"/>
    <property type="match status" value="1"/>
</dbReference>
<organism evidence="13 14">
    <name type="scientific">Ataeniobius toweri</name>
    <dbReference type="NCBI Taxonomy" id="208326"/>
    <lineage>
        <taxon>Eukaryota</taxon>
        <taxon>Metazoa</taxon>
        <taxon>Chordata</taxon>
        <taxon>Craniata</taxon>
        <taxon>Vertebrata</taxon>
        <taxon>Euteleostomi</taxon>
        <taxon>Actinopterygii</taxon>
        <taxon>Neopterygii</taxon>
        <taxon>Teleostei</taxon>
        <taxon>Neoteleostei</taxon>
        <taxon>Acanthomorphata</taxon>
        <taxon>Ovalentaria</taxon>
        <taxon>Atherinomorphae</taxon>
        <taxon>Cyprinodontiformes</taxon>
        <taxon>Goodeidae</taxon>
        <taxon>Ataeniobius</taxon>
    </lineage>
</organism>
<evidence type="ECO:0000256" key="9">
    <source>
        <dbReference type="ARBA" id="ARBA00023224"/>
    </source>
</evidence>
<accession>A0ABU7BIQ6</accession>
<feature type="transmembrane region" description="Helical" evidence="11">
    <location>
        <begin position="136"/>
        <end position="157"/>
    </location>
</feature>
<feature type="region of interest" description="Disordered" evidence="10">
    <location>
        <begin position="505"/>
        <end position="529"/>
    </location>
</feature>
<name>A0ABU7BIQ6_9TELE</name>
<dbReference type="Pfam" id="PF10606">
    <property type="entry name" value="GluR_Homer-bdg"/>
    <property type="match status" value="1"/>
</dbReference>
<dbReference type="InterPro" id="IPR050726">
    <property type="entry name" value="mGluR"/>
</dbReference>
<keyword evidence="3" id="KW-0597">Phosphoprotein</keyword>
<comment type="subcellular location">
    <subcellularLocation>
        <location evidence="1">Cell membrane</location>
        <topology evidence="1">Multi-pass membrane protein</topology>
    </subcellularLocation>
</comment>
<dbReference type="Gene3D" id="2.10.50.30">
    <property type="entry name" value="GPCR, family 3, nine cysteines domain"/>
    <property type="match status" value="1"/>
</dbReference>
<dbReference type="InterPro" id="IPR001256">
    <property type="entry name" value="GPCR_3_mGluR1"/>
</dbReference>
<feature type="transmembrane region" description="Helical" evidence="11">
    <location>
        <begin position="103"/>
        <end position="124"/>
    </location>
</feature>
<keyword evidence="7 11" id="KW-0472">Membrane</keyword>
<evidence type="ECO:0000313" key="14">
    <source>
        <dbReference type="Proteomes" id="UP001345963"/>
    </source>
</evidence>
<keyword evidence="14" id="KW-1185">Reference proteome</keyword>
<evidence type="ECO:0000256" key="3">
    <source>
        <dbReference type="ARBA" id="ARBA00022553"/>
    </source>
</evidence>
<evidence type="ECO:0000313" key="13">
    <source>
        <dbReference type="EMBL" id="MED6250512.1"/>
    </source>
</evidence>
<keyword evidence="8" id="KW-0325">Glycoprotein</keyword>
<evidence type="ECO:0000256" key="6">
    <source>
        <dbReference type="ARBA" id="ARBA00023040"/>
    </source>
</evidence>
<evidence type="ECO:0000256" key="7">
    <source>
        <dbReference type="ARBA" id="ARBA00023136"/>
    </source>
</evidence>
<proteinExistence type="predicted"/>
<dbReference type="InterPro" id="IPR038550">
    <property type="entry name" value="GPCR_3_9-Cys_sf"/>
</dbReference>
<feature type="region of interest" description="Disordered" evidence="10">
    <location>
        <begin position="359"/>
        <end position="457"/>
    </location>
</feature>
<dbReference type="PANTHER" id="PTHR24060">
    <property type="entry name" value="METABOTROPIC GLUTAMATE RECEPTOR"/>
    <property type="match status" value="1"/>
</dbReference>
<keyword evidence="13" id="KW-0675">Receptor</keyword>
<dbReference type="CDD" id="cd15449">
    <property type="entry name" value="7tmC_mGluR1"/>
    <property type="match status" value="1"/>
</dbReference>
<dbReference type="InterPro" id="IPR017978">
    <property type="entry name" value="GPCR_3_C"/>
</dbReference>
<keyword evidence="5 11" id="KW-1133">Transmembrane helix</keyword>